<protein>
    <submittedName>
        <fullName evidence="2">Uncharacterized protein</fullName>
    </submittedName>
</protein>
<name>A0A809RJ85_9PROT</name>
<accession>A0A809RJ85</accession>
<evidence type="ECO:0000256" key="1">
    <source>
        <dbReference type="SAM" id="SignalP"/>
    </source>
</evidence>
<keyword evidence="1" id="KW-0732">Signal</keyword>
<keyword evidence="3" id="KW-1185">Reference proteome</keyword>
<dbReference type="KEGG" id="sniv:SFSGTM_23640"/>
<reference evidence="3" key="1">
    <citation type="submission" date="2019-11" db="EMBL/GenBank/DDBJ databases">
        <title>Isolation and characterization of a novel species in the genus Sulfuriferula.</title>
        <authorList>
            <person name="Mochizuki J."/>
            <person name="Kojima H."/>
            <person name="Fukui M."/>
        </authorList>
    </citation>
    <scope>NUCLEOTIDE SEQUENCE [LARGE SCALE GENOMIC DNA]</scope>
    <source>
        <strain evidence="3">SGTM</strain>
    </source>
</reference>
<sequence length="224" mass="25096">MQNISKTIKAFKLIGLLLLGVMTSTIVHATQNEMCLDKKKHGVYQNTLSRTAGCISFHFDHKSNAVLLTSSQPQNNKYTVIKISPERSPALNNEVEHMGFFTQKPILIGNTEYIPLIYSMRTHSGSFNGECGSGVEDYLAVISLTSKGHFKKVFSHLVSSCAQSLSYDDNAIRQPNGAVYVQDEYIYFDWYIHPDFEKAPIGKIHLSDGQIEYVDGIKNQALKN</sequence>
<evidence type="ECO:0000313" key="2">
    <source>
        <dbReference type="EMBL" id="BBP01656.1"/>
    </source>
</evidence>
<proteinExistence type="predicted"/>
<dbReference type="Proteomes" id="UP000463939">
    <property type="component" value="Chromosome"/>
</dbReference>
<feature type="chain" id="PRO_5032593831" evidence="1">
    <location>
        <begin position="30"/>
        <end position="224"/>
    </location>
</feature>
<evidence type="ECO:0000313" key="3">
    <source>
        <dbReference type="Proteomes" id="UP000463939"/>
    </source>
</evidence>
<gene>
    <name evidence="2" type="ORF">SFSGTM_23640</name>
</gene>
<dbReference type="EMBL" id="AP021881">
    <property type="protein sequence ID" value="BBP01656.1"/>
    <property type="molecule type" value="Genomic_DNA"/>
</dbReference>
<dbReference type="AlphaFoldDB" id="A0A809RJ85"/>
<organism evidence="2 3">
    <name type="scientific">Sulfuriferula nivalis</name>
    <dbReference type="NCBI Taxonomy" id="2675298"/>
    <lineage>
        <taxon>Bacteria</taxon>
        <taxon>Pseudomonadati</taxon>
        <taxon>Pseudomonadota</taxon>
        <taxon>Betaproteobacteria</taxon>
        <taxon>Nitrosomonadales</taxon>
        <taxon>Sulfuricellaceae</taxon>
        <taxon>Sulfuriferula</taxon>
    </lineage>
</organism>
<dbReference type="RefSeq" id="WP_162085398.1">
    <property type="nucleotide sequence ID" value="NZ_AP021881.1"/>
</dbReference>
<feature type="signal peptide" evidence="1">
    <location>
        <begin position="1"/>
        <end position="29"/>
    </location>
</feature>